<feature type="compositionally biased region" description="Basic and acidic residues" evidence="9">
    <location>
        <begin position="149"/>
        <end position="162"/>
    </location>
</feature>
<evidence type="ECO:0000256" key="2">
    <source>
        <dbReference type="ARBA" id="ARBA00022448"/>
    </source>
</evidence>
<dbReference type="CDD" id="cd21675">
    <property type="entry name" value="SMP_TEX2"/>
    <property type="match status" value="1"/>
</dbReference>
<sequence>MSSKHSPGRITLGMMKGKPITTSVPVIHYRANDDELEELYPSSSDEEKLPTPESDKARIPSSPSKSSYNGQENESGRRSADSNLSEGTPPSSDPWKMLSEIKGKITKTFEAKLSEMKSDKKKKKRLNKDNSSISDSEDFGDVTPTDENVNEKQEKGSGEVPHRKSNTSRFVGFSQVRTGLKTKSSQDDSVESGVEAAEFPEDVPEPLPLESQGDFNTEDKRSDLFSQPDGYVPMKREVTFGELLSRLKDRVLRQLTKQLTALICLVLASCYLLPLPAHLLGFSIGVFATLTTYKFVQRIKEVLATPLETEPAHTVVPVLEIPAAEEHAVQERYEGWLNELPYTYDPNNYHVARTKSVFFSLEGGVLRVMETRMKVPKRTVWDEPKRKYKFTRKRVYNLTGAKVELLPDGLIRRRRWSKKYPICITMDRGALIDSTTLSNLANGFEKDTFEDEKRISQMEGANEGGDESTLGEETKSDDEDSILEAFKDNEEEELKIDEDEDEDDLSQSKSLRSIYEDCRDDEEITKCKIYVFARADREKEDWFRRLTLATSVSKKRHSTCSVNDCANVSPAQPDTAEVKLLEVSPEVSYNTYMSKYLDVDPEGSPRENDVLWTNCLLGRLLFDMHDCPETINLIQDKIQRKLSNIKLPYFMESLLVSEVVIGQEPPTIHKVTKPTLDERGLWLDLNITHKGYLTMTVETKLNLMKLTRASTVSSDVVDEKSAPTRSPMFDSDVEDSPETSTEDEDVGNIASCDHKDGTPTQSSGKKFLSMVDKLTANKYFQHATELSYIRRAMEGVSNKEIRFMVSVSGIEGCLSVNIPPPPSDRLWYGFKTVPKIALTVKPALGERAVNIAYVTKWIETKLLREFEKLVVLPNMDDLVLPLCPNYPFVAT</sequence>
<dbReference type="RefSeq" id="XP_014479230.1">
    <property type="nucleotide sequence ID" value="XM_014623744.1"/>
</dbReference>
<evidence type="ECO:0000313" key="11">
    <source>
        <dbReference type="Proteomes" id="UP000515204"/>
    </source>
</evidence>
<dbReference type="GeneID" id="106746755"/>
<keyword evidence="3" id="KW-0812">Transmembrane</keyword>
<dbReference type="OrthoDB" id="26740at2759"/>
<evidence type="ECO:0000256" key="3">
    <source>
        <dbReference type="ARBA" id="ARBA00022692"/>
    </source>
</evidence>
<organism evidence="11 12">
    <name type="scientific">Dinoponera quadriceps</name>
    <name type="common">South American ant</name>
    <dbReference type="NCBI Taxonomy" id="609295"/>
    <lineage>
        <taxon>Eukaryota</taxon>
        <taxon>Metazoa</taxon>
        <taxon>Ecdysozoa</taxon>
        <taxon>Arthropoda</taxon>
        <taxon>Hexapoda</taxon>
        <taxon>Insecta</taxon>
        <taxon>Pterygota</taxon>
        <taxon>Neoptera</taxon>
        <taxon>Endopterygota</taxon>
        <taxon>Hymenoptera</taxon>
        <taxon>Apocrita</taxon>
        <taxon>Aculeata</taxon>
        <taxon>Formicoidea</taxon>
        <taxon>Formicidae</taxon>
        <taxon>Ponerinae</taxon>
        <taxon>Ponerini</taxon>
        <taxon>Dinoponera</taxon>
    </lineage>
</organism>
<feature type="region of interest" description="Disordered" evidence="9">
    <location>
        <begin position="177"/>
        <end position="220"/>
    </location>
</feature>
<protein>
    <submittedName>
        <fullName evidence="12">Testis-expressed sequence 2 protein</fullName>
    </submittedName>
</protein>
<evidence type="ECO:0000256" key="8">
    <source>
        <dbReference type="ARBA" id="ARBA00023136"/>
    </source>
</evidence>
<feature type="compositionally biased region" description="Polar residues" evidence="9">
    <location>
        <begin position="61"/>
        <end position="73"/>
    </location>
</feature>
<keyword evidence="7" id="KW-0446">Lipid-binding</keyword>
<evidence type="ECO:0000256" key="4">
    <source>
        <dbReference type="ARBA" id="ARBA00022824"/>
    </source>
</evidence>
<dbReference type="GO" id="GO:0005789">
    <property type="term" value="C:endoplasmic reticulum membrane"/>
    <property type="evidence" value="ECO:0007669"/>
    <property type="project" value="UniProtKB-SubCell"/>
</dbReference>
<feature type="region of interest" description="Disordered" evidence="9">
    <location>
        <begin position="714"/>
        <end position="763"/>
    </location>
</feature>
<feature type="compositionally biased region" description="Acidic residues" evidence="9">
    <location>
        <begin position="464"/>
        <end position="482"/>
    </location>
</feature>
<name>A0A6P3XLC6_DINQU</name>
<comment type="subcellular location">
    <subcellularLocation>
        <location evidence="1">Endoplasmic reticulum membrane</location>
    </subcellularLocation>
</comment>
<dbReference type="Proteomes" id="UP000515204">
    <property type="component" value="Unplaced"/>
</dbReference>
<evidence type="ECO:0000256" key="9">
    <source>
        <dbReference type="SAM" id="MobiDB-lite"/>
    </source>
</evidence>
<evidence type="ECO:0000256" key="1">
    <source>
        <dbReference type="ARBA" id="ARBA00004586"/>
    </source>
</evidence>
<keyword evidence="5" id="KW-1133">Transmembrane helix</keyword>
<dbReference type="PANTHER" id="PTHR13466:SF0">
    <property type="entry name" value="SMP-LTD DOMAIN-CONTAINING PROTEIN"/>
    <property type="match status" value="1"/>
</dbReference>
<feature type="compositionally biased region" description="Acidic residues" evidence="9">
    <location>
        <begin position="489"/>
        <end position="505"/>
    </location>
</feature>
<dbReference type="PANTHER" id="PTHR13466">
    <property type="entry name" value="TEX2 PROTEIN-RELATED"/>
    <property type="match status" value="1"/>
</dbReference>
<proteinExistence type="predicted"/>
<dbReference type="GO" id="GO:0006869">
    <property type="term" value="P:lipid transport"/>
    <property type="evidence" value="ECO:0007669"/>
    <property type="project" value="UniProtKB-KW"/>
</dbReference>
<feature type="region of interest" description="Disordered" evidence="9">
    <location>
        <begin position="113"/>
        <end position="165"/>
    </location>
</feature>
<keyword evidence="2" id="KW-0813">Transport</keyword>
<feature type="compositionally biased region" description="Acidic residues" evidence="9">
    <location>
        <begin position="731"/>
        <end position="746"/>
    </location>
</feature>
<evidence type="ECO:0000256" key="6">
    <source>
        <dbReference type="ARBA" id="ARBA00023055"/>
    </source>
</evidence>
<evidence type="ECO:0000256" key="5">
    <source>
        <dbReference type="ARBA" id="ARBA00022989"/>
    </source>
</evidence>
<dbReference type="AlphaFoldDB" id="A0A6P3XLC6"/>
<keyword evidence="8" id="KW-0472">Membrane</keyword>
<feature type="domain" description="SMP-LTD" evidence="10">
    <location>
        <begin position="606"/>
        <end position="881"/>
    </location>
</feature>
<evidence type="ECO:0000256" key="7">
    <source>
        <dbReference type="ARBA" id="ARBA00023121"/>
    </source>
</evidence>
<keyword evidence="6" id="KW-0445">Lipid transport</keyword>
<gene>
    <name evidence="12" type="primary">LOC106746755</name>
</gene>
<dbReference type="KEGG" id="dqu:106746755"/>
<reference evidence="12" key="1">
    <citation type="submission" date="2025-08" db="UniProtKB">
        <authorList>
            <consortium name="RefSeq"/>
        </authorList>
    </citation>
    <scope>IDENTIFICATION</scope>
</reference>
<keyword evidence="11" id="KW-1185">Reference proteome</keyword>
<feature type="compositionally biased region" description="Polar residues" evidence="9">
    <location>
        <begin position="81"/>
        <end position="90"/>
    </location>
</feature>
<accession>A0A6P3XLC6</accession>
<evidence type="ECO:0000313" key="12">
    <source>
        <dbReference type="RefSeq" id="XP_014479230.1"/>
    </source>
</evidence>
<dbReference type="PROSITE" id="PS51847">
    <property type="entry name" value="SMP"/>
    <property type="match status" value="1"/>
</dbReference>
<keyword evidence="4" id="KW-0256">Endoplasmic reticulum</keyword>
<dbReference type="GO" id="GO:0008289">
    <property type="term" value="F:lipid binding"/>
    <property type="evidence" value="ECO:0007669"/>
    <property type="project" value="UniProtKB-KW"/>
</dbReference>
<feature type="region of interest" description="Disordered" evidence="9">
    <location>
        <begin position="1"/>
        <end position="100"/>
    </location>
</feature>
<feature type="region of interest" description="Disordered" evidence="9">
    <location>
        <begin position="457"/>
        <end position="508"/>
    </location>
</feature>
<dbReference type="InterPro" id="IPR031468">
    <property type="entry name" value="SMP_LBD"/>
</dbReference>
<feature type="compositionally biased region" description="Basic and acidic residues" evidence="9">
    <location>
        <begin position="45"/>
        <end position="58"/>
    </location>
</feature>
<evidence type="ECO:0000259" key="10">
    <source>
        <dbReference type="PROSITE" id="PS51847"/>
    </source>
</evidence>